<dbReference type="EMBL" id="FNWQ01000003">
    <property type="protein sequence ID" value="SEH35756.1"/>
    <property type="molecule type" value="Genomic_DNA"/>
</dbReference>
<dbReference type="OrthoDB" id="1264690at2"/>
<sequence length="59" mass="6302">MHKIKLTKGLQINKEQISKLQEEQMNSLKGGVNSLQAAAQSCGQCSCGGNTIVKTRAAQ</sequence>
<dbReference type="AlphaFoldDB" id="A0A1H6HJW0"/>
<evidence type="ECO:0000313" key="2">
    <source>
        <dbReference type="Proteomes" id="UP000198561"/>
    </source>
</evidence>
<evidence type="ECO:0000313" key="1">
    <source>
        <dbReference type="EMBL" id="SEH35756.1"/>
    </source>
</evidence>
<proteinExistence type="predicted"/>
<reference evidence="1 2" key="1">
    <citation type="submission" date="2016-10" db="EMBL/GenBank/DDBJ databases">
        <authorList>
            <person name="de Groot N.N."/>
        </authorList>
    </citation>
    <scope>NUCLEOTIDE SEQUENCE [LARGE SCALE GENOMIC DNA]</scope>
    <source>
        <strain evidence="1 2">DSM 23031</strain>
    </source>
</reference>
<protein>
    <submittedName>
        <fullName evidence="1">Natural product</fullName>
    </submittedName>
</protein>
<dbReference type="InterPro" id="IPR026408">
    <property type="entry name" value="GG_sam_targ_CFB"/>
</dbReference>
<dbReference type="STRING" id="680127.SAMN05421593_3158"/>
<dbReference type="Proteomes" id="UP000198561">
    <property type="component" value="Unassembled WGS sequence"/>
</dbReference>
<dbReference type="InterPro" id="IPR058238">
    <property type="entry name" value="Lant_leader_dom"/>
</dbReference>
<accession>A0A1H6HJW0</accession>
<gene>
    <name evidence="1" type="ORF">SAMN05421593_3158</name>
</gene>
<name>A0A1H6HJW0_CHRCI</name>
<dbReference type="NCBIfam" id="NF038153">
    <property type="entry name" value="lant_leader_L1a"/>
    <property type="match status" value="1"/>
</dbReference>
<organism evidence="1 2">
    <name type="scientific">Chryseobacterium culicis</name>
    <dbReference type="NCBI Taxonomy" id="680127"/>
    <lineage>
        <taxon>Bacteria</taxon>
        <taxon>Pseudomonadati</taxon>
        <taxon>Bacteroidota</taxon>
        <taxon>Flavobacteriia</taxon>
        <taxon>Flavobacteriales</taxon>
        <taxon>Weeksellaceae</taxon>
        <taxon>Chryseobacterium group</taxon>
        <taxon>Chryseobacterium</taxon>
    </lineage>
</organism>
<dbReference type="NCBIfam" id="TIGR04149">
    <property type="entry name" value="GG_sam_targ_CFB"/>
    <property type="match status" value="1"/>
</dbReference>
<dbReference type="RefSeq" id="WP_076595230.1">
    <property type="nucleotide sequence ID" value="NZ_DALZIY010000003.1"/>
</dbReference>